<organism evidence="1 2">
    <name type="scientific">Tsukamurella conjunctivitidis</name>
    <dbReference type="NCBI Taxonomy" id="2592068"/>
    <lineage>
        <taxon>Bacteria</taxon>
        <taxon>Bacillati</taxon>
        <taxon>Actinomycetota</taxon>
        <taxon>Actinomycetes</taxon>
        <taxon>Mycobacteriales</taxon>
        <taxon>Tsukamurellaceae</taxon>
        <taxon>Tsukamurella</taxon>
    </lineage>
</organism>
<protein>
    <submittedName>
        <fullName evidence="1">Uncharacterized protein</fullName>
    </submittedName>
</protein>
<evidence type="ECO:0000313" key="2">
    <source>
        <dbReference type="Proteomes" id="UP000319375"/>
    </source>
</evidence>
<accession>A0A5C5RNA3</accession>
<dbReference type="Proteomes" id="UP000319375">
    <property type="component" value="Unassembled WGS sequence"/>
</dbReference>
<keyword evidence="2" id="KW-1185">Reference proteome</keyword>
<reference evidence="1 2" key="1">
    <citation type="submission" date="2019-06" db="EMBL/GenBank/DDBJ databases">
        <title>Tsukamurella conjunctivitidis sp. nov., Tsukamurella assacharolytica sp. nov. and Tsukamurella sputae sp. nov. isolated from patients with conjunctivitis, bacteraemia (lymphoma) and respiratory infection (sputum) in Hong Kong.</title>
        <authorList>
            <person name="Teng J.L.L."/>
            <person name="Lee H.H."/>
            <person name="Fong J.Y.H."/>
            <person name="Fok K.M.N."/>
            <person name="Lau S.K.P."/>
            <person name="Woo P.C.Y."/>
        </authorList>
    </citation>
    <scope>NUCLEOTIDE SEQUENCE [LARGE SCALE GENOMIC DNA]</scope>
    <source>
        <strain evidence="1 2">HKU72</strain>
    </source>
</reference>
<dbReference type="EMBL" id="VIGX01000033">
    <property type="protein sequence ID" value="TWS24569.1"/>
    <property type="molecule type" value="Genomic_DNA"/>
</dbReference>
<sequence length="168" mass="18026">MSMRGAAAANPVARQLLDRSVHRAEVRRAALVYATRVDLLARNAQHPSYSQADRWVDTAALVVDPARILADVAHDAHGYHIVRALIDAEDAINAEGMLDPDRGMAIYDEVIITAVAAASACRETPVTVTKPSCGRDSTGRQSALQGGISRQSRGTWSFFAGRSLPHAP</sequence>
<gene>
    <name evidence="1" type="ORF">FK530_23830</name>
</gene>
<dbReference type="AlphaFoldDB" id="A0A5C5RNA3"/>
<dbReference type="RefSeq" id="WP_146489358.1">
    <property type="nucleotide sequence ID" value="NZ_VIGX01000033.1"/>
</dbReference>
<proteinExistence type="predicted"/>
<evidence type="ECO:0000313" key="1">
    <source>
        <dbReference type="EMBL" id="TWS24569.1"/>
    </source>
</evidence>
<comment type="caution">
    <text evidence="1">The sequence shown here is derived from an EMBL/GenBank/DDBJ whole genome shotgun (WGS) entry which is preliminary data.</text>
</comment>
<name>A0A5C5RNA3_9ACTN</name>